<evidence type="ECO:0000256" key="1">
    <source>
        <dbReference type="ARBA" id="ARBA00023015"/>
    </source>
</evidence>
<dbReference type="SMART" id="SM00422">
    <property type="entry name" value="HTH_MERR"/>
    <property type="match status" value="1"/>
</dbReference>
<dbReference type="PROSITE" id="PS00552">
    <property type="entry name" value="HTH_MERR_1"/>
    <property type="match status" value="1"/>
</dbReference>
<organism evidence="5">
    <name type="scientific">Nakamurella sp. A5-74</name>
    <dbReference type="NCBI Taxonomy" id="3158264"/>
    <lineage>
        <taxon>Bacteria</taxon>
        <taxon>Bacillati</taxon>
        <taxon>Actinomycetota</taxon>
        <taxon>Actinomycetes</taxon>
        <taxon>Nakamurellales</taxon>
        <taxon>Nakamurellaceae</taxon>
        <taxon>Nakamurella</taxon>
    </lineage>
</organism>
<accession>A0AAU8DQ34</accession>
<dbReference type="InterPro" id="IPR000551">
    <property type="entry name" value="MerR-type_HTH_dom"/>
</dbReference>
<dbReference type="InterPro" id="IPR047057">
    <property type="entry name" value="MerR_fam"/>
</dbReference>
<keyword evidence="3" id="KW-0804">Transcription</keyword>
<sequence>MAREEVGMFTVGQVARAAGVSAKAVRLYEARGLLPVAARTAAGYRVFTESDVDTVRFIRRVRSLGLGLDAAAEILATHRSGAAPCGRTGQLLDDRIAEIDHTLRELGELRRTLVAARRTDHIVADPAGHRGGAAGGVCPMIEGATTAGWL</sequence>
<reference evidence="5" key="1">
    <citation type="submission" date="2024-05" db="EMBL/GenBank/DDBJ databases">
        <authorList>
            <person name="Cai S.Y."/>
            <person name="Jin L.M."/>
            <person name="Li H.R."/>
        </authorList>
    </citation>
    <scope>NUCLEOTIDE SEQUENCE</scope>
    <source>
        <strain evidence="5">A5-74</strain>
    </source>
</reference>
<dbReference type="PROSITE" id="PS50937">
    <property type="entry name" value="HTH_MERR_2"/>
    <property type="match status" value="1"/>
</dbReference>
<evidence type="ECO:0000313" key="5">
    <source>
        <dbReference type="EMBL" id="XCG63838.1"/>
    </source>
</evidence>
<gene>
    <name evidence="5" type="ORF">ABLG96_00330</name>
</gene>
<dbReference type="EMBL" id="CP159218">
    <property type="protein sequence ID" value="XCG63838.1"/>
    <property type="molecule type" value="Genomic_DNA"/>
</dbReference>
<dbReference type="InterPro" id="IPR009061">
    <property type="entry name" value="DNA-bd_dom_put_sf"/>
</dbReference>
<evidence type="ECO:0000259" key="4">
    <source>
        <dbReference type="PROSITE" id="PS50937"/>
    </source>
</evidence>
<dbReference type="Gene3D" id="1.10.1660.10">
    <property type="match status" value="1"/>
</dbReference>
<keyword evidence="2" id="KW-0238">DNA-binding</keyword>
<dbReference type="PANTHER" id="PTHR30204">
    <property type="entry name" value="REDOX-CYCLING DRUG-SENSING TRANSCRIPTIONAL ACTIVATOR SOXR"/>
    <property type="match status" value="1"/>
</dbReference>
<protein>
    <submittedName>
        <fullName evidence="5">MerR family transcriptional regulator</fullName>
    </submittedName>
</protein>
<dbReference type="AlphaFoldDB" id="A0AAU8DQ34"/>
<feature type="domain" description="HTH merR-type" evidence="4">
    <location>
        <begin position="8"/>
        <end position="77"/>
    </location>
</feature>
<evidence type="ECO:0000256" key="3">
    <source>
        <dbReference type="ARBA" id="ARBA00023163"/>
    </source>
</evidence>
<dbReference type="Pfam" id="PF13411">
    <property type="entry name" value="MerR_1"/>
    <property type="match status" value="1"/>
</dbReference>
<dbReference type="GO" id="GO:0003677">
    <property type="term" value="F:DNA binding"/>
    <property type="evidence" value="ECO:0007669"/>
    <property type="project" value="UniProtKB-KW"/>
</dbReference>
<dbReference type="RefSeq" id="WP_353649453.1">
    <property type="nucleotide sequence ID" value="NZ_CP159218.1"/>
</dbReference>
<name>A0AAU8DQ34_9ACTN</name>
<proteinExistence type="predicted"/>
<dbReference type="PANTHER" id="PTHR30204:SF94">
    <property type="entry name" value="HEAVY METAL-DEPENDENT TRANSCRIPTIONAL REGULATOR HI_0293-RELATED"/>
    <property type="match status" value="1"/>
</dbReference>
<evidence type="ECO:0000256" key="2">
    <source>
        <dbReference type="ARBA" id="ARBA00023125"/>
    </source>
</evidence>
<dbReference type="GO" id="GO:0003700">
    <property type="term" value="F:DNA-binding transcription factor activity"/>
    <property type="evidence" value="ECO:0007669"/>
    <property type="project" value="InterPro"/>
</dbReference>
<dbReference type="SUPFAM" id="SSF46955">
    <property type="entry name" value="Putative DNA-binding domain"/>
    <property type="match status" value="1"/>
</dbReference>
<keyword evidence="1" id="KW-0805">Transcription regulation</keyword>
<dbReference type="PRINTS" id="PR00040">
    <property type="entry name" value="HTHMERR"/>
</dbReference>